<keyword evidence="5" id="KW-1185">Reference proteome</keyword>
<feature type="domain" description="Chromo" evidence="3">
    <location>
        <begin position="174"/>
        <end position="222"/>
    </location>
</feature>
<name>A0A9W7CTK0_9STRA</name>
<feature type="region of interest" description="Disordered" evidence="2">
    <location>
        <begin position="254"/>
        <end position="280"/>
    </location>
</feature>
<dbReference type="AlphaFoldDB" id="A0A9W7CTK0"/>
<accession>A0A9W7CTK0</accession>
<evidence type="ECO:0000256" key="2">
    <source>
        <dbReference type="SAM" id="MobiDB-lite"/>
    </source>
</evidence>
<dbReference type="PROSITE" id="PS50013">
    <property type="entry name" value="CHROMO_2"/>
    <property type="match status" value="1"/>
</dbReference>
<comment type="caution">
    <text evidence="4">The sequence shown here is derived from an EMBL/GenBank/DDBJ whole genome shotgun (WGS) entry which is preliminary data.</text>
</comment>
<keyword evidence="1" id="KW-0175">Coiled coil</keyword>
<feature type="region of interest" description="Disordered" evidence="2">
    <location>
        <begin position="479"/>
        <end position="557"/>
    </location>
</feature>
<evidence type="ECO:0000256" key="1">
    <source>
        <dbReference type="SAM" id="Coils"/>
    </source>
</evidence>
<dbReference type="Gene3D" id="2.40.50.40">
    <property type="match status" value="1"/>
</dbReference>
<dbReference type="PANTHER" id="PTHR37067:SF3">
    <property type="entry name" value="PX DOMAIN-CONTAINING PROTEIN"/>
    <property type="match status" value="1"/>
</dbReference>
<dbReference type="Proteomes" id="UP001165121">
    <property type="component" value="Unassembled WGS sequence"/>
</dbReference>
<dbReference type="Pfam" id="PF00385">
    <property type="entry name" value="Chromo"/>
    <property type="match status" value="1"/>
</dbReference>
<dbReference type="EMBL" id="BSXT01001196">
    <property type="protein sequence ID" value="GMF39880.1"/>
    <property type="molecule type" value="Genomic_DNA"/>
</dbReference>
<dbReference type="OrthoDB" id="146532at2759"/>
<evidence type="ECO:0000313" key="4">
    <source>
        <dbReference type="EMBL" id="GMF39880.1"/>
    </source>
</evidence>
<proteinExistence type="predicted"/>
<dbReference type="InterPro" id="IPR023780">
    <property type="entry name" value="Chromo_domain"/>
</dbReference>
<dbReference type="InterPro" id="IPR000953">
    <property type="entry name" value="Chromo/chromo_shadow_dom"/>
</dbReference>
<feature type="coiled-coil region" evidence="1">
    <location>
        <begin position="46"/>
        <end position="73"/>
    </location>
</feature>
<sequence>MGEWDSGGALGGVAHITAMTGIKAMGASDHIAVPGPVKVTTLEAIHSAQRENVERLQRALEDMHKRSSEVNADIRAASRANRDKKRGTTLAQFDIGDFVLYADVWQHTRSKLRVKWCGPAQVVDTVSNWIFVIQNLVTGQRREAHASRLMFYADNSLNVTEALLLHIAHNSEGHVVDRLLQARYNRQEKRHEIKVHWRRLNELEDSWEPADVLLQDVPAVVKASVCSHGKLAPVKALRKALPTSCSRCRGLAQQQHHGVSQRQSERAEAVAKPTTSQKDAQRELEQVVHSKQELNSFTSTFALSGKQHTYLDHFTFYLRARQEYKESNYEAPASLVCVSKPTTHISLVAKVVIESEEEMNQAIDNQIIDEVNEPVSREEIVQDAAVRVEAGPVHIRHRGPYDGVFHLANKIIKLNGVSDLFAGDDGAIRKCEELVKLLPEHLLREVKNELEYRSGEAKSSVRNLYKVVRNVALELEKETRAVRQTSTRSSKTTKTFNTRGPVKVSSKNPATVMKFQPRPKQKSADRPSQLSDCNRSRLRSDPSEADGGLQCTKENRPPVTTKQLGSVEFASAYLSKACVFKKLVEVCPGVACVELEKPMTCTTVGGDVEVNRAVNVQVTLRTAAGAVSIGTPVRCLIVPGDLEAFILGKEILALLGIDVAFFCDRSTHTDQSFKALRVRLTVDGALVNLHLLAIPVHDRHTAAVQQQLVVEVLYVPYDRLKDNLIAAITIVGDGDFVKKTKDLIVYLRRRKNLITEMCGAARKLTNRWLFMGKALRWILQYHIRLAKHFDQSISVLPSSAWWVNASVVYGITADVNVIFFKIQARDILLSQQMAEIDMLLVSLRSLLFFQHVVDETLLHGTNDTVSDKYWLKEQHLVNSVKDQGSYVTTHLDTGLT</sequence>
<evidence type="ECO:0000259" key="3">
    <source>
        <dbReference type="PROSITE" id="PS50013"/>
    </source>
</evidence>
<dbReference type="PANTHER" id="PTHR37067">
    <property type="entry name" value="PX DOMAIN-CONTAINING PROTEIN"/>
    <property type="match status" value="1"/>
</dbReference>
<protein>
    <submittedName>
        <fullName evidence="4">Unnamed protein product</fullName>
    </submittedName>
</protein>
<evidence type="ECO:0000313" key="5">
    <source>
        <dbReference type="Proteomes" id="UP001165121"/>
    </source>
</evidence>
<organism evidence="4 5">
    <name type="scientific">Phytophthora fragariaefolia</name>
    <dbReference type="NCBI Taxonomy" id="1490495"/>
    <lineage>
        <taxon>Eukaryota</taxon>
        <taxon>Sar</taxon>
        <taxon>Stramenopiles</taxon>
        <taxon>Oomycota</taxon>
        <taxon>Peronosporomycetes</taxon>
        <taxon>Peronosporales</taxon>
        <taxon>Peronosporaceae</taxon>
        <taxon>Phytophthora</taxon>
    </lineage>
</organism>
<dbReference type="SUPFAM" id="SSF54160">
    <property type="entry name" value="Chromo domain-like"/>
    <property type="match status" value="1"/>
</dbReference>
<dbReference type="InterPro" id="IPR016197">
    <property type="entry name" value="Chromo-like_dom_sf"/>
</dbReference>
<feature type="compositionally biased region" description="Low complexity" evidence="2">
    <location>
        <begin position="485"/>
        <end position="495"/>
    </location>
</feature>
<gene>
    <name evidence="4" type="ORF">Pfra01_001203000</name>
</gene>
<reference evidence="4" key="1">
    <citation type="submission" date="2023-04" db="EMBL/GenBank/DDBJ databases">
        <title>Phytophthora fragariaefolia NBRC 109709.</title>
        <authorList>
            <person name="Ichikawa N."/>
            <person name="Sato H."/>
            <person name="Tonouchi N."/>
        </authorList>
    </citation>
    <scope>NUCLEOTIDE SEQUENCE</scope>
    <source>
        <strain evidence="4">NBRC 109709</strain>
    </source>
</reference>